<dbReference type="Pfam" id="PF04294">
    <property type="entry name" value="VanW"/>
    <property type="match status" value="1"/>
</dbReference>
<reference evidence="5" key="1">
    <citation type="submission" date="2020-10" db="EMBL/GenBank/DDBJ databases">
        <authorList>
            <person name="Gilroy R."/>
        </authorList>
    </citation>
    <scope>NUCLEOTIDE SEQUENCE</scope>
    <source>
        <strain evidence="5">ChiSxjej2B14-6234</strain>
    </source>
</reference>
<organism evidence="5 6">
    <name type="scientific">Candidatus Onthenecus intestinigallinarum</name>
    <dbReference type="NCBI Taxonomy" id="2840875"/>
    <lineage>
        <taxon>Bacteria</taxon>
        <taxon>Bacillati</taxon>
        <taxon>Bacillota</taxon>
        <taxon>Clostridia</taxon>
        <taxon>Eubacteriales</taxon>
        <taxon>Candidatus Onthenecus</taxon>
    </lineage>
</organism>
<protein>
    <submittedName>
        <fullName evidence="5">VanW family protein</fullName>
    </submittedName>
</protein>
<dbReference type="EMBL" id="DVFJ01000029">
    <property type="protein sequence ID" value="HIQ72154.1"/>
    <property type="molecule type" value="Genomic_DNA"/>
</dbReference>
<accession>A0A9D1CS46</accession>
<proteinExistence type="predicted"/>
<evidence type="ECO:0000256" key="2">
    <source>
        <dbReference type="SAM" id="MobiDB-lite"/>
    </source>
</evidence>
<evidence type="ECO:0000313" key="6">
    <source>
        <dbReference type="Proteomes" id="UP000886887"/>
    </source>
</evidence>
<evidence type="ECO:0000256" key="3">
    <source>
        <dbReference type="SAM" id="Phobius"/>
    </source>
</evidence>
<dbReference type="SMART" id="SM01208">
    <property type="entry name" value="G5"/>
    <property type="match status" value="1"/>
</dbReference>
<reference evidence="5" key="2">
    <citation type="journal article" date="2021" name="PeerJ">
        <title>Extensive microbial diversity within the chicken gut microbiome revealed by metagenomics and culture.</title>
        <authorList>
            <person name="Gilroy R."/>
            <person name="Ravi A."/>
            <person name="Getino M."/>
            <person name="Pursley I."/>
            <person name="Horton D.L."/>
            <person name="Alikhan N.F."/>
            <person name="Baker D."/>
            <person name="Gharbi K."/>
            <person name="Hall N."/>
            <person name="Watson M."/>
            <person name="Adriaenssens E.M."/>
            <person name="Foster-Nyarko E."/>
            <person name="Jarju S."/>
            <person name="Secka A."/>
            <person name="Antonio M."/>
            <person name="Oren A."/>
            <person name="Chaudhuri R.R."/>
            <person name="La Ragione R."/>
            <person name="Hildebrand F."/>
            <person name="Pallen M.J."/>
        </authorList>
    </citation>
    <scope>NUCLEOTIDE SEQUENCE</scope>
    <source>
        <strain evidence="5">ChiSxjej2B14-6234</strain>
    </source>
</reference>
<feature type="domain" description="G5" evidence="4">
    <location>
        <begin position="432"/>
        <end position="506"/>
    </location>
</feature>
<dbReference type="PANTHER" id="PTHR35788:SF1">
    <property type="entry name" value="EXPORTED PROTEIN"/>
    <property type="match status" value="1"/>
</dbReference>
<keyword evidence="3" id="KW-0812">Transmembrane</keyword>
<dbReference type="AlphaFoldDB" id="A0A9D1CS46"/>
<dbReference type="InterPro" id="IPR022029">
    <property type="entry name" value="YoaR-like_PG-bd"/>
</dbReference>
<sequence>MPSQKVPGRPGGNISRFERPGDPSQRNTQVRHMAPPRAAYDREEKRVFPYWTIPVVLVCVGLLSLLSWLAAREYEVHRQFQNVSRQVATGTLYPGISVNGVDVGGMTLEEATAALETNTQQQGEAFAIGIAYGERKWRITSEEVPLRFDTQEVLERAFALGRRGSLRDRYAEIQSLQNGGVSFATSLGYDREKVRELTDTVAAAIDQPATDATLYAFDPTLKSFVFTPEQAGFAVAADKLYADVLAALDARQYDAMIQATGAPVQPAVTQEMLVPMFGRISSFTTETTNDSNRNTNISLSADALNGKVVMPGETLSFNESTGQRTAEKGYKEAGAISGGQLIDDTGGGVCQTSSTLFNAVVRADLEIVERSQHTWPSSYVPRGEDAAVDWPRLDFVFRNNTGYPIFLLAWYADQTVTVEVYGKLLDGGGTIDLYSETIETLTPSDEVIRTRDTSMAPGTSKVAKQKRTGYVVDTYKVYYDANGVELRREKLWRTTYRAVQKEIYYN</sequence>
<dbReference type="PANTHER" id="PTHR35788">
    <property type="entry name" value="EXPORTED PROTEIN-RELATED"/>
    <property type="match status" value="1"/>
</dbReference>
<dbReference type="Pfam" id="PF07501">
    <property type="entry name" value="G5"/>
    <property type="match status" value="1"/>
</dbReference>
<keyword evidence="3" id="KW-0472">Membrane</keyword>
<evidence type="ECO:0000259" key="4">
    <source>
        <dbReference type="SMART" id="SM01208"/>
    </source>
</evidence>
<keyword evidence="1" id="KW-0732">Signal</keyword>
<feature type="region of interest" description="Disordered" evidence="2">
    <location>
        <begin position="1"/>
        <end position="38"/>
    </location>
</feature>
<comment type="caution">
    <text evidence="5">The sequence shown here is derived from an EMBL/GenBank/DDBJ whole genome shotgun (WGS) entry which is preliminary data.</text>
</comment>
<dbReference type="Pfam" id="PF12229">
    <property type="entry name" value="PG_binding_4"/>
    <property type="match status" value="1"/>
</dbReference>
<evidence type="ECO:0000313" key="5">
    <source>
        <dbReference type="EMBL" id="HIQ72154.1"/>
    </source>
</evidence>
<feature type="transmembrane region" description="Helical" evidence="3">
    <location>
        <begin position="47"/>
        <end position="71"/>
    </location>
</feature>
<dbReference type="InterPro" id="IPR052913">
    <property type="entry name" value="Glycopeptide_resist_protein"/>
</dbReference>
<dbReference type="InterPro" id="IPR007391">
    <property type="entry name" value="Vancomycin_resist_VanW"/>
</dbReference>
<gene>
    <name evidence="5" type="ORF">IAB73_08115</name>
</gene>
<evidence type="ECO:0000256" key="1">
    <source>
        <dbReference type="ARBA" id="ARBA00022729"/>
    </source>
</evidence>
<keyword evidence="3" id="KW-1133">Transmembrane helix</keyword>
<dbReference type="InterPro" id="IPR011098">
    <property type="entry name" value="G5_dom"/>
</dbReference>
<dbReference type="Proteomes" id="UP000886887">
    <property type="component" value="Unassembled WGS sequence"/>
</dbReference>
<name>A0A9D1CS46_9FIRM</name>